<dbReference type="PANTHER" id="PTHR46986">
    <property type="entry name" value="ENDORIBONUCLEASE YBEY, CHLOROPLASTIC"/>
    <property type="match status" value="1"/>
</dbReference>
<evidence type="ECO:0000256" key="3">
    <source>
        <dbReference type="ARBA" id="ARBA00022723"/>
    </source>
</evidence>
<protein>
    <recommendedName>
        <fullName evidence="7">Endoribonuclease YbeY</fullName>
        <ecNumber evidence="7">3.1.-.-</ecNumber>
    </recommendedName>
</protein>
<keyword evidence="4 7" id="KW-0255">Endonuclease</keyword>
<keyword evidence="6 7" id="KW-0862">Zinc</keyword>
<evidence type="ECO:0000256" key="2">
    <source>
        <dbReference type="ARBA" id="ARBA00022722"/>
    </source>
</evidence>
<dbReference type="Gene3D" id="3.40.390.30">
    <property type="entry name" value="Metalloproteases ('zincins'), catalytic domain"/>
    <property type="match status" value="1"/>
</dbReference>
<keyword evidence="9" id="KW-1185">Reference proteome</keyword>
<feature type="binding site" evidence="7">
    <location>
        <position position="137"/>
    </location>
    <ligand>
        <name>Zn(2+)</name>
        <dbReference type="ChEBI" id="CHEBI:29105"/>
        <note>catalytic</note>
    </ligand>
</feature>
<comment type="function">
    <text evidence="7">Single strand-specific metallo-endoribonuclease involved in late-stage 70S ribosome quality control and in maturation of the 3' terminus of the 16S rRNA.</text>
</comment>
<dbReference type="GO" id="GO:0008270">
    <property type="term" value="F:zinc ion binding"/>
    <property type="evidence" value="ECO:0007669"/>
    <property type="project" value="UniProtKB-UniRule"/>
</dbReference>
<dbReference type="RefSeq" id="WP_149301520.1">
    <property type="nucleotide sequence ID" value="NZ_VTWH01000005.1"/>
</dbReference>
<dbReference type="Pfam" id="PF02130">
    <property type="entry name" value="YbeY"/>
    <property type="match status" value="1"/>
</dbReference>
<dbReference type="PANTHER" id="PTHR46986:SF1">
    <property type="entry name" value="ENDORIBONUCLEASE YBEY, CHLOROPLASTIC"/>
    <property type="match status" value="1"/>
</dbReference>
<dbReference type="InterPro" id="IPR020549">
    <property type="entry name" value="YbeY_CS"/>
</dbReference>
<evidence type="ECO:0000256" key="7">
    <source>
        <dbReference type="HAMAP-Rule" id="MF_00009"/>
    </source>
</evidence>
<keyword evidence="2 7" id="KW-0540">Nuclease</keyword>
<dbReference type="GO" id="GO:0004222">
    <property type="term" value="F:metalloendopeptidase activity"/>
    <property type="evidence" value="ECO:0007669"/>
    <property type="project" value="InterPro"/>
</dbReference>
<comment type="cofactor">
    <cofactor evidence="7">
        <name>Zn(2+)</name>
        <dbReference type="ChEBI" id="CHEBI:29105"/>
    </cofactor>
    <text evidence="7">Binds 1 zinc ion.</text>
</comment>
<organism evidence="8 9">
    <name type="scientific">Aureimonas fodinaquatilis</name>
    <dbReference type="NCBI Taxonomy" id="2565783"/>
    <lineage>
        <taxon>Bacteria</taxon>
        <taxon>Pseudomonadati</taxon>
        <taxon>Pseudomonadota</taxon>
        <taxon>Alphaproteobacteria</taxon>
        <taxon>Hyphomicrobiales</taxon>
        <taxon>Aurantimonadaceae</taxon>
        <taxon>Aureimonas</taxon>
    </lineage>
</organism>
<feature type="binding site" evidence="7">
    <location>
        <position position="143"/>
    </location>
    <ligand>
        <name>Zn(2+)</name>
        <dbReference type="ChEBI" id="CHEBI:29105"/>
        <note>catalytic</note>
    </ligand>
</feature>
<dbReference type="EMBL" id="VTWH01000005">
    <property type="protein sequence ID" value="KAA0968571.1"/>
    <property type="molecule type" value="Genomic_DNA"/>
</dbReference>
<keyword evidence="7" id="KW-0698">rRNA processing</keyword>
<evidence type="ECO:0000256" key="4">
    <source>
        <dbReference type="ARBA" id="ARBA00022759"/>
    </source>
</evidence>
<dbReference type="Proteomes" id="UP000324738">
    <property type="component" value="Unassembled WGS sequence"/>
</dbReference>
<evidence type="ECO:0000313" key="9">
    <source>
        <dbReference type="Proteomes" id="UP000324738"/>
    </source>
</evidence>
<keyword evidence="5 7" id="KW-0378">Hydrolase</keyword>
<comment type="subcellular location">
    <subcellularLocation>
        <location evidence="7">Cytoplasm</location>
    </subcellularLocation>
</comment>
<dbReference type="InterPro" id="IPR002036">
    <property type="entry name" value="YbeY"/>
</dbReference>
<keyword evidence="7" id="KW-0690">Ribosome biogenesis</keyword>
<dbReference type="GO" id="GO:0004521">
    <property type="term" value="F:RNA endonuclease activity"/>
    <property type="evidence" value="ECO:0007669"/>
    <property type="project" value="UniProtKB-UniRule"/>
</dbReference>
<dbReference type="EC" id="3.1.-.-" evidence="7"/>
<dbReference type="GO" id="GO:0005737">
    <property type="term" value="C:cytoplasm"/>
    <property type="evidence" value="ECO:0007669"/>
    <property type="project" value="UniProtKB-SubCell"/>
</dbReference>
<proteinExistence type="inferred from homology"/>
<comment type="caution">
    <text evidence="8">The sequence shown here is derived from an EMBL/GenBank/DDBJ whole genome shotgun (WGS) entry which is preliminary data.</text>
</comment>
<sequence length="185" mass="19673">MESEEFSPPGFPHCHLVLTVEDVAWHEVLGGNGAQLVAEAVAAAARGAGLDASTETELGVTLSSDAAVRELNAEWRGKDKATNILSFPMVQLEPGDSPGPMLGDLILALETVKMEALMEQKAVKDHFRHLVVHGLLHLLGYDHEEAEAAEIMEALEISVLSTLAIANPYDDSDAVAGAEPAEKNV</sequence>
<dbReference type="InterPro" id="IPR023091">
    <property type="entry name" value="MetalPrtase_cat_dom_sf_prd"/>
</dbReference>
<dbReference type="OrthoDB" id="9807740at2"/>
<evidence type="ECO:0000256" key="6">
    <source>
        <dbReference type="ARBA" id="ARBA00022833"/>
    </source>
</evidence>
<evidence type="ECO:0000256" key="5">
    <source>
        <dbReference type="ARBA" id="ARBA00022801"/>
    </source>
</evidence>
<accession>A0A5B0DS42</accession>
<comment type="similarity">
    <text evidence="1 7">Belongs to the endoribonuclease YbeY family.</text>
</comment>
<dbReference type="AlphaFoldDB" id="A0A5B0DS42"/>
<dbReference type="GO" id="GO:0006364">
    <property type="term" value="P:rRNA processing"/>
    <property type="evidence" value="ECO:0007669"/>
    <property type="project" value="UniProtKB-UniRule"/>
</dbReference>
<keyword evidence="7" id="KW-0963">Cytoplasm</keyword>
<dbReference type="PROSITE" id="PS01306">
    <property type="entry name" value="UPF0054"/>
    <property type="match status" value="1"/>
</dbReference>
<dbReference type="HAMAP" id="MF_00009">
    <property type="entry name" value="Endoribonucl_YbeY"/>
    <property type="match status" value="1"/>
</dbReference>
<feature type="binding site" evidence="7">
    <location>
        <position position="133"/>
    </location>
    <ligand>
        <name>Zn(2+)</name>
        <dbReference type="ChEBI" id="CHEBI:29105"/>
        <note>catalytic</note>
    </ligand>
</feature>
<dbReference type="SUPFAM" id="SSF55486">
    <property type="entry name" value="Metalloproteases ('zincins'), catalytic domain"/>
    <property type="match status" value="1"/>
</dbReference>
<evidence type="ECO:0000313" key="8">
    <source>
        <dbReference type="EMBL" id="KAA0968571.1"/>
    </source>
</evidence>
<gene>
    <name evidence="7 8" type="primary">ybeY</name>
    <name evidence="8" type="ORF">FPY71_16950</name>
</gene>
<reference evidence="8 9" key="1">
    <citation type="submission" date="2019-08" db="EMBL/GenBank/DDBJ databases">
        <title>Aureimonas fodiniaquatilis sp. nov., isolated from a coal mine wastewater.</title>
        <authorList>
            <person name="Kim W."/>
        </authorList>
    </citation>
    <scope>NUCLEOTIDE SEQUENCE [LARGE SCALE GENOMIC DNA]</scope>
    <source>
        <strain evidence="8 9">CAU 1482</strain>
    </source>
</reference>
<name>A0A5B0DS42_9HYPH</name>
<keyword evidence="3 7" id="KW-0479">Metal-binding</keyword>
<evidence type="ECO:0000256" key="1">
    <source>
        <dbReference type="ARBA" id="ARBA00010875"/>
    </source>
</evidence>
<dbReference type="NCBIfam" id="TIGR00043">
    <property type="entry name" value="rRNA maturation RNase YbeY"/>
    <property type="match status" value="1"/>
</dbReference>